<evidence type="ECO:0000313" key="3">
    <source>
        <dbReference type="EMBL" id="GAA0467028.1"/>
    </source>
</evidence>
<keyword evidence="1" id="KW-0812">Transmembrane</keyword>
<feature type="transmembrane region" description="Helical" evidence="1">
    <location>
        <begin position="158"/>
        <end position="179"/>
    </location>
</feature>
<organism evidence="3 4">
    <name type="scientific">Parasphingorhabdus litoris</name>
    <dbReference type="NCBI Taxonomy" id="394733"/>
    <lineage>
        <taxon>Bacteria</taxon>
        <taxon>Pseudomonadati</taxon>
        <taxon>Pseudomonadota</taxon>
        <taxon>Alphaproteobacteria</taxon>
        <taxon>Sphingomonadales</taxon>
        <taxon>Sphingomonadaceae</taxon>
        <taxon>Parasphingorhabdus</taxon>
    </lineage>
</organism>
<name>A0ABN1A423_9SPHN</name>
<dbReference type="InterPro" id="IPR016032">
    <property type="entry name" value="Sig_transdc_resp-reg_C-effctor"/>
</dbReference>
<proteinExistence type="predicted"/>
<comment type="caution">
    <text evidence="3">The sequence shown here is derived from an EMBL/GenBank/DDBJ whole genome shotgun (WGS) entry which is preliminary data.</text>
</comment>
<keyword evidence="1" id="KW-1133">Transmembrane helix</keyword>
<dbReference type="Proteomes" id="UP001500713">
    <property type="component" value="Unassembled WGS sequence"/>
</dbReference>
<keyword evidence="1" id="KW-0472">Membrane</keyword>
<protein>
    <recommendedName>
        <fullName evidence="2">HTH luxR-type domain-containing protein</fullName>
    </recommendedName>
</protein>
<dbReference type="PROSITE" id="PS50043">
    <property type="entry name" value="HTH_LUXR_2"/>
    <property type="match status" value="1"/>
</dbReference>
<dbReference type="EMBL" id="BAAAEM010000002">
    <property type="protein sequence ID" value="GAA0467028.1"/>
    <property type="molecule type" value="Genomic_DNA"/>
</dbReference>
<keyword evidence="4" id="KW-1185">Reference proteome</keyword>
<dbReference type="InterPro" id="IPR000792">
    <property type="entry name" value="Tscrpt_reg_LuxR_C"/>
</dbReference>
<accession>A0ABN1A423</accession>
<evidence type="ECO:0000256" key="1">
    <source>
        <dbReference type="SAM" id="Phobius"/>
    </source>
</evidence>
<dbReference type="CDD" id="cd06170">
    <property type="entry name" value="LuxR_C_like"/>
    <property type="match status" value="1"/>
</dbReference>
<dbReference type="InterPro" id="IPR036388">
    <property type="entry name" value="WH-like_DNA-bd_sf"/>
</dbReference>
<dbReference type="SUPFAM" id="SSF46894">
    <property type="entry name" value="C-terminal effector domain of the bipartite response regulators"/>
    <property type="match status" value="1"/>
</dbReference>
<evidence type="ECO:0000259" key="2">
    <source>
        <dbReference type="PROSITE" id="PS50043"/>
    </source>
</evidence>
<evidence type="ECO:0000313" key="4">
    <source>
        <dbReference type="Proteomes" id="UP001500713"/>
    </source>
</evidence>
<gene>
    <name evidence="3" type="ORF">GCM10009096_04690</name>
</gene>
<reference evidence="3 4" key="1">
    <citation type="journal article" date="2019" name="Int. J. Syst. Evol. Microbiol.">
        <title>The Global Catalogue of Microorganisms (GCM) 10K type strain sequencing project: providing services to taxonomists for standard genome sequencing and annotation.</title>
        <authorList>
            <consortium name="The Broad Institute Genomics Platform"/>
            <consortium name="The Broad Institute Genome Sequencing Center for Infectious Disease"/>
            <person name="Wu L."/>
            <person name="Ma J."/>
        </authorList>
    </citation>
    <scope>NUCLEOTIDE SEQUENCE [LARGE SCALE GENOMIC DNA]</scope>
    <source>
        <strain evidence="3 4">JCM 14162</strain>
    </source>
</reference>
<dbReference type="Pfam" id="PF00196">
    <property type="entry name" value="GerE"/>
    <property type="match status" value="1"/>
</dbReference>
<dbReference type="SMART" id="SM00421">
    <property type="entry name" value="HTH_LUXR"/>
    <property type="match status" value="1"/>
</dbReference>
<dbReference type="RefSeq" id="WP_229953985.1">
    <property type="nucleotide sequence ID" value="NZ_BAAAEM010000002.1"/>
</dbReference>
<feature type="domain" description="HTH luxR-type" evidence="2">
    <location>
        <begin position="6"/>
        <end position="71"/>
    </location>
</feature>
<sequence length="186" mass="20691">MNDRNVNSRVEKLTEGQKQCLRLVADLMSSKQIARALQISHHTVDQRLKRAQSILDVSGRAEAARILASYEAETGDIDSDIYESLVHQSSDLPQYRYARKEGASADEWSPSVDSGETELRESQAFIFDQPARASKWSTLFSALFEVDRENQLSISARLGLMLLIMMTGLIAFALLVSVAEGLSRIA</sequence>
<dbReference type="Gene3D" id="1.10.10.10">
    <property type="entry name" value="Winged helix-like DNA-binding domain superfamily/Winged helix DNA-binding domain"/>
    <property type="match status" value="1"/>
</dbReference>